<dbReference type="EMBL" id="JANEYG010000129">
    <property type="protein sequence ID" value="KAJ8912465.1"/>
    <property type="molecule type" value="Genomic_DNA"/>
</dbReference>
<proteinExistence type="predicted"/>
<evidence type="ECO:0000313" key="1">
    <source>
        <dbReference type="EMBL" id="KAJ8912465.1"/>
    </source>
</evidence>
<feature type="non-terminal residue" evidence="1">
    <location>
        <position position="1"/>
    </location>
</feature>
<dbReference type="AlphaFoldDB" id="A0AAV8VEB2"/>
<name>A0AAV8VEB2_9CUCU</name>
<keyword evidence="2" id="KW-1185">Reference proteome</keyword>
<comment type="caution">
    <text evidence="1">The sequence shown here is derived from an EMBL/GenBank/DDBJ whole genome shotgun (WGS) entry which is preliminary data.</text>
</comment>
<dbReference type="Proteomes" id="UP001159042">
    <property type="component" value="Unassembled WGS sequence"/>
</dbReference>
<reference evidence="1 2" key="1">
    <citation type="journal article" date="2023" name="Insect Mol. Biol.">
        <title>Genome sequencing provides insights into the evolution of gene families encoding plant cell wall-degrading enzymes in longhorned beetles.</title>
        <authorList>
            <person name="Shin N.R."/>
            <person name="Okamura Y."/>
            <person name="Kirsch R."/>
            <person name="Pauchet Y."/>
        </authorList>
    </citation>
    <scope>NUCLEOTIDE SEQUENCE [LARGE SCALE GENOMIC DNA]</scope>
    <source>
        <strain evidence="1">EAD_L_NR</strain>
    </source>
</reference>
<accession>A0AAV8VEB2</accession>
<organism evidence="1 2">
    <name type="scientific">Exocentrus adspersus</name>
    <dbReference type="NCBI Taxonomy" id="1586481"/>
    <lineage>
        <taxon>Eukaryota</taxon>
        <taxon>Metazoa</taxon>
        <taxon>Ecdysozoa</taxon>
        <taxon>Arthropoda</taxon>
        <taxon>Hexapoda</taxon>
        <taxon>Insecta</taxon>
        <taxon>Pterygota</taxon>
        <taxon>Neoptera</taxon>
        <taxon>Endopterygota</taxon>
        <taxon>Coleoptera</taxon>
        <taxon>Polyphaga</taxon>
        <taxon>Cucujiformia</taxon>
        <taxon>Chrysomeloidea</taxon>
        <taxon>Cerambycidae</taxon>
        <taxon>Lamiinae</taxon>
        <taxon>Acanthocinini</taxon>
        <taxon>Exocentrus</taxon>
    </lineage>
</organism>
<sequence length="64" mass="7672">YSVLHKKENAHEESIWSCSWGRTTRERKKRLMINKMVKMKILVTIHFPPRTLGCYGKSLPYHKQ</sequence>
<evidence type="ECO:0000313" key="2">
    <source>
        <dbReference type="Proteomes" id="UP001159042"/>
    </source>
</evidence>
<gene>
    <name evidence="1" type="ORF">NQ315_002831</name>
</gene>
<protein>
    <submittedName>
        <fullName evidence="1">Uncharacterized protein</fullName>
    </submittedName>
</protein>